<dbReference type="SUPFAM" id="SSF56219">
    <property type="entry name" value="DNase I-like"/>
    <property type="match status" value="1"/>
</dbReference>
<dbReference type="Gene3D" id="3.60.10.10">
    <property type="entry name" value="Endonuclease/exonuclease/phosphatase"/>
    <property type="match status" value="1"/>
</dbReference>
<evidence type="ECO:0000259" key="3">
    <source>
        <dbReference type="SMART" id="SM00128"/>
    </source>
</evidence>
<comment type="caution">
    <text evidence="4">The sequence shown here is derived from an EMBL/GenBank/DDBJ whole genome shotgun (WGS) entry which is preliminary data.</text>
</comment>
<feature type="transmembrane region" description="Helical" evidence="1">
    <location>
        <begin position="391"/>
        <end position="422"/>
    </location>
</feature>
<keyword evidence="2" id="KW-0732">Signal</keyword>
<evidence type="ECO:0000313" key="4">
    <source>
        <dbReference type="EMBL" id="KHJ30381.1"/>
    </source>
</evidence>
<evidence type="ECO:0000256" key="2">
    <source>
        <dbReference type="SAM" id="SignalP"/>
    </source>
</evidence>
<accession>A0A0B1P0F9</accession>
<dbReference type="SMART" id="SM00128">
    <property type="entry name" value="IPPc"/>
    <property type="match status" value="1"/>
</dbReference>
<keyword evidence="1" id="KW-0472">Membrane</keyword>
<dbReference type="GO" id="GO:0004439">
    <property type="term" value="F:phosphatidylinositol-4,5-bisphosphate 5-phosphatase activity"/>
    <property type="evidence" value="ECO:0007669"/>
    <property type="project" value="TreeGrafter"/>
</dbReference>
<sequence>MTQSLSLFILTFNCAKALLDVNSFSSNVLSPLKLSRPPDLIVLSLQEVAPTPYAFIGGSLLTPYIRRFHDAIANYPVYEDFGNDTSSYVPVVIHNIGTTCLIVYTKNPSAVRDIETTGVGTGYWNMGNKGAAGARLTYNNTELTFAALHLSAMEWNLNKRNQNWEKIVKGLIFSSSISNKIGDNIPLLSSVSKNASMYKASSHLFIAGDLNYRTSQLSPAPQDYLTAFPQPDMSPDNEHHFLNLLKSDQLNQARRAGQTCHGLSEANITFPPTYKHKINKEIASNYNNQTEKWNWAPNRWPSWCDRILYLDLPKWLTSKYPDVQIKTLRYDSLPLLPNSDHQPVALAVEIPMIQIPEPDHDEVSDDPRIILPFDIDISSKNRRENVRKLELVSGIILLLTTTAEGGCLLAVFVSAMALGFFIKSKGLEIDKFKIKW</sequence>
<dbReference type="PANTHER" id="PTHR11200">
    <property type="entry name" value="INOSITOL 5-PHOSPHATASE"/>
    <property type="match status" value="1"/>
</dbReference>
<dbReference type="OMA" id="HRYPGWT"/>
<dbReference type="InterPro" id="IPR036691">
    <property type="entry name" value="Endo/exonu/phosph_ase_sf"/>
</dbReference>
<dbReference type="HOGENOM" id="CLU_025224_1_1_1"/>
<dbReference type="STRING" id="52586.A0A0B1P0F9"/>
<gene>
    <name evidence="4" type="ORF">EV44_g0017</name>
</gene>
<feature type="domain" description="Inositol polyphosphate-related phosphatase" evidence="3">
    <location>
        <begin position="3"/>
        <end position="356"/>
    </location>
</feature>
<organism evidence="4 5">
    <name type="scientific">Uncinula necator</name>
    <name type="common">Grape powdery mildew</name>
    <dbReference type="NCBI Taxonomy" id="52586"/>
    <lineage>
        <taxon>Eukaryota</taxon>
        <taxon>Fungi</taxon>
        <taxon>Dikarya</taxon>
        <taxon>Ascomycota</taxon>
        <taxon>Pezizomycotina</taxon>
        <taxon>Leotiomycetes</taxon>
        <taxon>Erysiphales</taxon>
        <taxon>Erysiphaceae</taxon>
        <taxon>Erysiphe</taxon>
    </lineage>
</organism>
<evidence type="ECO:0000313" key="5">
    <source>
        <dbReference type="Proteomes" id="UP000030854"/>
    </source>
</evidence>
<name>A0A0B1P0F9_UNCNE</name>
<dbReference type="AlphaFoldDB" id="A0A0B1P0F9"/>
<dbReference type="GO" id="GO:0046856">
    <property type="term" value="P:phosphatidylinositol dephosphorylation"/>
    <property type="evidence" value="ECO:0007669"/>
    <property type="project" value="InterPro"/>
</dbReference>
<protein>
    <submittedName>
        <fullName evidence="4">Putative inositol 5-phosphatase</fullName>
    </submittedName>
</protein>
<dbReference type="PANTHER" id="PTHR11200:SF286">
    <property type="entry name" value="5-PHOSPHATASE, PUTATIVE (AFU_ORTHOLOGUE AFUA_5G07600)-RELATED"/>
    <property type="match status" value="1"/>
</dbReference>
<evidence type="ECO:0000256" key="1">
    <source>
        <dbReference type="SAM" id="Phobius"/>
    </source>
</evidence>
<keyword evidence="1" id="KW-1133">Transmembrane helix</keyword>
<keyword evidence="1" id="KW-0812">Transmembrane</keyword>
<keyword evidence="5" id="KW-1185">Reference proteome</keyword>
<proteinExistence type="predicted"/>
<dbReference type="EMBL" id="JNVN01004362">
    <property type="protein sequence ID" value="KHJ30381.1"/>
    <property type="molecule type" value="Genomic_DNA"/>
</dbReference>
<dbReference type="InterPro" id="IPR046985">
    <property type="entry name" value="IP5"/>
</dbReference>
<dbReference type="Pfam" id="PF22669">
    <property type="entry name" value="Exo_endo_phos2"/>
    <property type="match status" value="1"/>
</dbReference>
<feature type="signal peptide" evidence="2">
    <location>
        <begin position="1"/>
        <end position="17"/>
    </location>
</feature>
<dbReference type="Proteomes" id="UP000030854">
    <property type="component" value="Unassembled WGS sequence"/>
</dbReference>
<dbReference type="OrthoDB" id="62798at2759"/>
<dbReference type="InterPro" id="IPR000300">
    <property type="entry name" value="IPPc"/>
</dbReference>
<feature type="chain" id="PRO_5002059278" evidence="2">
    <location>
        <begin position="18"/>
        <end position="436"/>
    </location>
</feature>
<reference evidence="4 5" key="1">
    <citation type="journal article" date="2014" name="BMC Genomics">
        <title>Adaptive genomic structural variation in the grape powdery mildew pathogen, Erysiphe necator.</title>
        <authorList>
            <person name="Jones L."/>
            <person name="Riaz S."/>
            <person name="Morales-Cruz A."/>
            <person name="Amrine K.C."/>
            <person name="McGuire B."/>
            <person name="Gubler W.D."/>
            <person name="Walker M.A."/>
            <person name="Cantu D."/>
        </authorList>
    </citation>
    <scope>NUCLEOTIDE SEQUENCE [LARGE SCALE GENOMIC DNA]</scope>
    <source>
        <strain evidence="5">c</strain>
    </source>
</reference>